<dbReference type="RefSeq" id="XP_007414252.1">
    <property type="nucleotide sequence ID" value="XM_007414190.1"/>
</dbReference>
<organism evidence="3">
    <name type="scientific">Melampsora larici-populina (strain 98AG31 / pathotype 3-4-7)</name>
    <name type="common">Poplar leaf rust fungus</name>
    <dbReference type="NCBI Taxonomy" id="747676"/>
    <lineage>
        <taxon>Eukaryota</taxon>
        <taxon>Fungi</taxon>
        <taxon>Dikarya</taxon>
        <taxon>Basidiomycota</taxon>
        <taxon>Pucciniomycotina</taxon>
        <taxon>Pucciniomycetes</taxon>
        <taxon>Pucciniales</taxon>
        <taxon>Melampsoraceae</taxon>
        <taxon>Melampsora</taxon>
    </lineage>
</organism>
<dbReference type="EMBL" id="GL883130">
    <property type="protein sequence ID" value="EGG02563.1"/>
    <property type="molecule type" value="Genomic_DNA"/>
</dbReference>
<dbReference type="GeneID" id="18923959"/>
<feature type="region of interest" description="Disordered" evidence="1">
    <location>
        <begin position="171"/>
        <end position="194"/>
    </location>
</feature>
<evidence type="ECO:0000313" key="3">
    <source>
        <dbReference type="Proteomes" id="UP000001072"/>
    </source>
</evidence>
<keyword evidence="3" id="KW-1185">Reference proteome</keyword>
<reference evidence="3" key="1">
    <citation type="journal article" date="2011" name="Proc. Natl. Acad. Sci. U.S.A.">
        <title>Obligate biotrophy features unraveled by the genomic analysis of rust fungi.</title>
        <authorList>
            <person name="Duplessis S."/>
            <person name="Cuomo C.A."/>
            <person name="Lin Y.-C."/>
            <person name="Aerts A."/>
            <person name="Tisserant E."/>
            <person name="Veneault-Fourrey C."/>
            <person name="Joly D.L."/>
            <person name="Hacquard S."/>
            <person name="Amselem J."/>
            <person name="Cantarel B.L."/>
            <person name="Chiu R."/>
            <person name="Coutinho P.M."/>
            <person name="Feau N."/>
            <person name="Field M."/>
            <person name="Frey P."/>
            <person name="Gelhaye E."/>
            <person name="Goldberg J."/>
            <person name="Grabherr M.G."/>
            <person name="Kodira C.D."/>
            <person name="Kohler A."/>
            <person name="Kuees U."/>
            <person name="Lindquist E.A."/>
            <person name="Lucas S.M."/>
            <person name="Mago R."/>
            <person name="Mauceli E."/>
            <person name="Morin E."/>
            <person name="Murat C."/>
            <person name="Pangilinan J.L."/>
            <person name="Park R."/>
            <person name="Pearson M."/>
            <person name="Quesneville H."/>
            <person name="Rouhier N."/>
            <person name="Sakthikumar S."/>
            <person name="Salamov A.A."/>
            <person name="Schmutz J."/>
            <person name="Selles B."/>
            <person name="Shapiro H."/>
            <person name="Tanguay P."/>
            <person name="Tuskan G.A."/>
            <person name="Henrissat B."/>
            <person name="Van de Peer Y."/>
            <person name="Rouze P."/>
            <person name="Ellis J.G."/>
            <person name="Dodds P.N."/>
            <person name="Schein J.E."/>
            <person name="Zhong S."/>
            <person name="Hamelin R.C."/>
            <person name="Grigoriev I.V."/>
            <person name="Szabo L.J."/>
            <person name="Martin F."/>
        </authorList>
    </citation>
    <scope>NUCLEOTIDE SEQUENCE [LARGE SCALE GENOMIC DNA]</scope>
    <source>
        <strain evidence="3">98AG31 / pathotype 3-4-7</strain>
    </source>
</reference>
<dbReference type="VEuPathDB" id="FungiDB:MELLADRAFT_110070"/>
<name>F4RYK1_MELLP</name>
<dbReference type="HOGENOM" id="CLU_097248_1_0_1"/>
<evidence type="ECO:0000313" key="2">
    <source>
        <dbReference type="EMBL" id="EGG02563.1"/>
    </source>
</evidence>
<protein>
    <submittedName>
        <fullName evidence="2">Uncharacterized protein</fullName>
    </submittedName>
</protein>
<proteinExistence type="predicted"/>
<dbReference type="InParanoid" id="F4RYK1"/>
<gene>
    <name evidence="2" type="ORF">MELLADRAFT_110070</name>
</gene>
<dbReference type="Proteomes" id="UP000001072">
    <property type="component" value="Unassembled WGS sequence"/>
</dbReference>
<dbReference type="KEGG" id="mlr:MELLADRAFT_110070"/>
<sequence>MFPPVLIDGLSPDNFLPQLRAMAFHDRVPISPLAQQNSPERTRKFNSFVGTLLDQGNFHFVPQNIDRHVEEYNFLNTDELGIITDATNVLIDNIHDITSTLCGSQHIIAYTQMLLKVRDPEVSVHRKLFKAQLKSLRAQYKHFMHTFKRYNKELGVLGAILSKETKRTCDFEDAEAGSASEPTAPASNPTSSLP</sequence>
<feature type="compositionally biased region" description="Polar residues" evidence="1">
    <location>
        <begin position="185"/>
        <end position="194"/>
    </location>
</feature>
<evidence type="ECO:0000256" key="1">
    <source>
        <dbReference type="SAM" id="MobiDB-lite"/>
    </source>
</evidence>
<accession>F4RYK1</accession>
<dbReference type="AlphaFoldDB" id="F4RYK1"/>